<evidence type="ECO:0000256" key="1">
    <source>
        <dbReference type="SAM" id="MobiDB-lite"/>
    </source>
</evidence>
<name>A0A0W0FZ63_MONRR</name>
<feature type="compositionally biased region" description="Acidic residues" evidence="1">
    <location>
        <begin position="101"/>
        <end position="111"/>
    </location>
</feature>
<protein>
    <submittedName>
        <fullName evidence="2">Uncharacterized protein</fullName>
    </submittedName>
</protein>
<feature type="compositionally biased region" description="Pro residues" evidence="1">
    <location>
        <begin position="30"/>
        <end position="42"/>
    </location>
</feature>
<feature type="compositionally biased region" description="Polar residues" evidence="1">
    <location>
        <begin position="1"/>
        <end position="19"/>
    </location>
</feature>
<evidence type="ECO:0000313" key="2">
    <source>
        <dbReference type="EMBL" id="KTB41445.1"/>
    </source>
</evidence>
<feature type="compositionally biased region" description="Polar residues" evidence="1">
    <location>
        <begin position="54"/>
        <end position="68"/>
    </location>
</feature>
<proteinExistence type="predicted"/>
<organism evidence="2 3">
    <name type="scientific">Moniliophthora roreri</name>
    <name type="common">Frosty pod rot fungus</name>
    <name type="synonym">Monilia roreri</name>
    <dbReference type="NCBI Taxonomy" id="221103"/>
    <lineage>
        <taxon>Eukaryota</taxon>
        <taxon>Fungi</taxon>
        <taxon>Dikarya</taxon>
        <taxon>Basidiomycota</taxon>
        <taxon>Agaricomycotina</taxon>
        <taxon>Agaricomycetes</taxon>
        <taxon>Agaricomycetidae</taxon>
        <taxon>Agaricales</taxon>
        <taxon>Marasmiineae</taxon>
        <taxon>Marasmiaceae</taxon>
        <taxon>Moniliophthora</taxon>
    </lineage>
</organism>
<dbReference type="EMBL" id="LATX01001461">
    <property type="protein sequence ID" value="KTB41445.1"/>
    <property type="molecule type" value="Genomic_DNA"/>
</dbReference>
<dbReference type="AlphaFoldDB" id="A0A0W0FZ63"/>
<sequence>MGTLVQMSVTPEVLSSGSPLSHKLLKTDSPPLPVRPPNPQPMTPSFILSPLPLPTSSQKSNQVSTNPFLQPPSTPKVFRRLKPQFHHAIETIPAVSRKDQYEEDMDEDGDIENQTLSNDDNPPTMSLRSLTPLPTPMMQLVDCVSALCVDWNAISPEIAHSTCVADASRLSLRIHLGTALTNEGLATLHIDGLVQVQTLCQMIAVMMMNLTATSGESVEEIGGNNDRDVKLMFVRVDLQKVGRFSGLLSIDERVASGWQPTLDVPATPMLRSVDEMPNTLEDYDTELYGDGES</sequence>
<accession>A0A0W0FZ63</accession>
<feature type="region of interest" description="Disordered" evidence="1">
    <location>
        <begin position="97"/>
        <end position="124"/>
    </location>
</feature>
<gene>
    <name evidence="2" type="ORF">WG66_5977</name>
</gene>
<dbReference type="Proteomes" id="UP000054988">
    <property type="component" value="Unassembled WGS sequence"/>
</dbReference>
<comment type="caution">
    <text evidence="2">The sequence shown here is derived from an EMBL/GenBank/DDBJ whole genome shotgun (WGS) entry which is preliminary data.</text>
</comment>
<feature type="compositionally biased region" description="Polar residues" evidence="1">
    <location>
        <begin position="112"/>
        <end position="124"/>
    </location>
</feature>
<feature type="region of interest" description="Disordered" evidence="1">
    <location>
        <begin position="1"/>
        <end position="74"/>
    </location>
</feature>
<reference evidence="2 3" key="1">
    <citation type="submission" date="2015-12" db="EMBL/GenBank/DDBJ databases">
        <title>Draft genome sequence of Moniliophthora roreri, the causal agent of frosty pod rot of cacao.</title>
        <authorList>
            <person name="Aime M.C."/>
            <person name="Diaz-Valderrama J.R."/>
            <person name="Kijpornyongpan T."/>
            <person name="Phillips-Mora W."/>
        </authorList>
    </citation>
    <scope>NUCLEOTIDE SEQUENCE [LARGE SCALE GENOMIC DNA]</scope>
    <source>
        <strain evidence="2 3">MCA 2952</strain>
    </source>
</reference>
<evidence type="ECO:0000313" key="3">
    <source>
        <dbReference type="Proteomes" id="UP000054988"/>
    </source>
</evidence>